<keyword evidence="1" id="KW-0812">Transmembrane</keyword>
<dbReference type="Proteomes" id="UP000447434">
    <property type="component" value="Chromosome 7"/>
</dbReference>
<keyword evidence="1" id="KW-1133">Transmembrane helix</keyword>
<protein>
    <submittedName>
        <fullName evidence="2">Uncharacterized protein</fullName>
    </submittedName>
</protein>
<keyword evidence="3" id="KW-1185">Reference proteome</keyword>
<accession>A0A6A4QB01</accession>
<comment type="caution">
    <text evidence="2">The sequence shown here is derived from an EMBL/GenBank/DDBJ whole genome shotgun (WGS) entry which is preliminary data.</text>
</comment>
<keyword evidence="1" id="KW-0472">Membrane</keyword>
<evidence type="ECO:0000256" key="1">
    <source>
        <dbReference type="SAM" id="Phobius"/>
    </source>
</evidence>
<proteinExistence type="predicted"/>
<sequence>MLHLVVFCDNFGMVWIWYVATTFYECVFCVCDSLLLYVAYCFVYQDLAAFLLELDVGILVMFVPHLLTAQHVVLDYVCMIDFVHLWCVICVYGLLVIGGGLACVYDR</sequence>
<reference evidence="3" key="1">
    <citation type="journal article" date="2020" name="Nat. Commun.">
        <title>Genome sequence of the cluster root forming white lupin.</title>
        <authorList>
            <person name="Hufnagel B."/>
            <person name="Marques A."/>
            <person name="Soriano A."/>
            <person name="Marques L."/>
            <person name="Divol F."/>
            <person name="Doumas P."/>
            <person name="Sallet E."/>
            <person name="Mancinotti D."/>
            <person name="Carrere S."/>
            <person name="Marande W."/>
            <person name="Arribat S."/>
            <person name="Keller J."/>
            <person name="Huneau C."/>
            <person name="Blein T."/>
            <person name="Aime D."/>
            <person name="Laguerre M."/>
            <person name="Taylor J."/>
            <person name="Schubert V."/>
            <person name="Nelson M."/>
            <person name="Geu-Flores F."/>
            <person name="Crespi M."/>
            <person name="Gallardo-Guerrero K."/>
            <person name="Delaux P.-M."/>
            <person name="Salse J."/>
            <person name="Berges H."/>
            <person name="Guyot R."/>
            <person name="Gouzy J."/>
            <person name="Peret B."/>
        </authorList>
    </citation>
    <scope>NUCLEOTIDE SEQUENCE [LARGE SCALE GENOMIC DNA]</scope>
    <source>
        <strain evidence="3">cv. Amiga</strain>
    </source>
</reference>
<gene>
    <name evidence="2" type="ORF">Lalb_Chr07g0192591</name>
</gene>
<feature type="transmembrane region" description="Helical" evidence="1">
    <location>
        <begin position="82"/>
        <end position="105"/>
    </location>
</feature>
<organism evidence="2 3">
    <name type="scientific">Lupinus albus</name>
    <name type="common">White lupine</name>
    <name type="synonym">Lupinus termis</name>
    <dbReference type="NCBI Taxonomy" id="3870"/>
    <lineage>
        <taxon>Eukaryota</taxon>
        <taxon>Viridiplantae</taxon>
        <taxon>Streptophyta</taxon>
        <taxon>Embryophyta</taxon>
        <taxon>Tracheophyta</taxon>
        <taxon>Spermatophyta</taxon>
        <taxon>Magnoliopsida</taxon>
        <taxon>eudicotyledons</taxon>
        <taxon>Gunneridae</taxon>
        <taxon>Pentapetalae</taxon>
        <taxon>rosids</taxon>
        <taxon>fabids</taxon>
        <taxon>Fabales</taxon>
        <taxon>Fabaceae</taxon>
        <taxon>Papilionoideae</taxon>
        <taxon>50 kb inversion clade</taxon>
        <taxon>genistoids sensu lato</taxon>
        <taxon>core genistoids</taxon>
        <taxon>Genisteae</taxon>
        <taxon>Lupinus</taxon>
    </lineage>
</organism>
<evidence type="ECO:0000313" key="2">
    <source>
        <dbReference type="EMBL" id="KAE9610960.1"/>
    </source>
</evidence>
<feature type="transmembrane region" description="Helical" evidence="1">
    <location>
        <begin position="47"/>
        <end position="67"/>
    </location>
</feature>
<dbReference type="EMBL" id="WOCE01000007">
    <property type="protein sequence ID" value="KAE9610960.1"/>
    <property type="molecule type" value="Genomic_DNA"/>
</dbReference>
<name>A0A6A4QB01_LUPAL</name>
<feature type="transmembrane region" description="Helical" evidence="1">
    <location>
        <begin position="15"/>
        <end position="40"/>
    </location>
</feature>
<evidence type="ECO:0000313" key="3">
    <source>
        <dbReference type="Proteomes" id="UP000447434"/>
    </source>
</evidence>
<dbReference type="AlphaFoldDB" id="A0A6A4QB01"/>